<comment type="caution">
    <text evidence="11">The sequence shown here is derived from an EMBL/GenBank/DDBJ whole genome shotgun (WGS) entry which is preliminary data.</text>
</comment>
<dbReference type="SUPFAM" id="SSF52540">
    <property type="entry name" value="P-loop containing nucleoside triphosphate hydrolases"/>
    <property type="match status" value="2"/>
</dbReference>
<dbReference type="InterPro" id="IPR050107">
    <property type="entry name" value="ABC_carbohydrate_import_ATPase"/>
</dbReference>
<sequence length="521" mass="57744">MRQAFVKTDDAAYSLLDCSMLIQKAVAMEESVMLLEMKQVTKKIFSSVLLDHVDFSMEKGEIHALIGPNGAGKTSLVNILGGVFAPDSGEIFLNRQPYQPTSPMAAQKNGIFTVYQQPNLVGCLSIMENIFLGIKKGPFDLFMHWRYMKKKTTELLHYFDLQKPPSALVSDLSGSEKNIITIAKACIANAEILIMDEPTAGLTAVEQVYVFNLLRKIKARGTSVIYITHRIDEVIDHCDRVTVLVDGTNKYSGAVSGTTKDELHLIMSGRALNHDLHVSGNEKGETLLEVRNLEKNPIYRDISFKARKGQILGIAGAVGSGRSAILRTIIGEFKKDDGSIFLKGKKTHFVHPLDAIKNGVAYLTDDRIMQGIFPNLSVSENCMISHHSADHMLIDPQRQVADTLESIIDLDIKLQDINEPILNLSGGNQQKVLLARCMAADCDILLLDEPTKGVDVSTRNDIYLWIQEKVQNGCTVVISSSEISELLMLSTYIIVLNRGRIADRMLHRDASESRIRAAMQS</sequence>
<dbReference type="GO" id="GO:0005886">
    <property type="term" value="C:plasma membrane"/>
    <property type="evidence" value="ECO:0007669"/>
    <property type="project" value="UniProtKB-SubCell"/>
</dbReference>
<comment type="catalytic activity">
    <reaction evidence="9">
        <text>ATP + H2O + (2R,4S)-2-methyl-2,3,3,4-tetrahydroxytetrahydrofuran-[AI-2-binding protein]Side 1 = ADP + phosphate + (2R,4S)-2-methyl-2,3,3,4-tetrahydroxytetrahydrofuranSide 2 + [AI-2-binding protein]Side 1.</text>
        <dbReference type="EC" id="7.6.2.13"/>
    </reaction>
</comment>
<dbReference type="InterPro" id="IPR027417">
    <property type="entry name" value="P-loop_NTPase"/>
</dbReference>
<feature type="domain" description="ABC transporter" evidence="10">
    <location>
        <begin position="282"/>
        <end position="518"/>
    </location>
</feature>
<evidence type="ECO:0000256" key="9">
    <source>
        <dbReference type="ARBA" id="ARBA00034076"/>
    </source>
</evidence>
<dbReference type="GO" id="GO:0005524">
    <property type="term" value="F:ATP binding"/>
    <property type="evidence" value="ECO:0007669"/>
    <property type="project" value="UniProtKB-KW"/>
</dbReference>
<dbReference type="CDD" id="cd03216">
    <property type="entry name" value="ABC_Carb_Monos_I"/>
    <property type="match status" value="1"/>
</dbReference>
<organism evidence="11 12">
    <name type="scientific">Christensenella minuta</name>
    <dbReference type="NCBI Taxonomy" id="626937"/>
    <lineage>
        <taxon>Bacteria</taxon>
        <taxon>Bacillati</taxon>
        <taxon>Bacillota</taxon>
        <taxon>Clostridia</taxon>
        <taxon>Christensenellales</taxon>
        <taxon>Christensenellaceae</taxon>
        <taxon>Christensenella</taxon>
    </lineage>
</organism>
<dbReference type="AlphaFoldDB" id="A0A136Q5P3"/>
<protein>
    <recommendedName>
        <fullName evidence="4">Autoinducer 2 import ATP-binding protein LsrA</fullName>
        <ecNumber evidence="8">7.6.2.13</ecNumber>
    </recommendedName>
</protein>
<keyword evidence="12" id="KW-1185">Reference proteome</keyword>
<reference evidence="12" key="1">
    <citation type="submission" date="2016-02" db="EMBL/GenBank/DDBJ databases">
        <authorList>
            <person name="Mitreva M."/>
            <person name="Pepin K.H."/>
            <person name="Mihindukulasuriya K.A."/>
            <person name="Fulton R."/>
            <person name="Fronick C."/>
            <person name="O'Laughlin M."/>
            <person name="Miner T."/>
            <person name="Herter B."/>
            <person name="Rosa B.A."/>
            <person name="Cordes M."/>
            <person name="Tomlinson C."/>
            <person name="Wollam A."/>
            <person name="Palsikar V.B."/>
            <person name="Mardis E.R."/>
            <person name="Wilson R.K."/>
        </authorList>
    </citation>
    <scope>NUCLEOTIDE SEQUENCE [LARGE SCALE GENOMIC DNA]</scope>
    <source>
        <strain evidence="12">DSM 22607</strain>
    </source>
</reference>
<dbReference type="OrthoDB" id="538665at2"/>
<dbReference type="KEGG" id="cmiu:B1H56_06460"/>
<dbReference type="GO" id="GO:0016887">
    <property type="term" value="F:ATP hydrolysis activity"/>
    <property type="evidence" value="ECO:0007669"/>
    <property type="project" value="InterPro"/>
</dbReference>
<evidence type="ECO:0000256" key="8">
    <source>
        <dbReference type="ARBA" id="ARBA00023798"/>
    </source>
</evidence>
<dbReference type="InterPro" id="IPR003593">
    <property type="entry name" value="AAA+_ATPase"/>
</dbReference>
<evidence type="ECO:0000256" key="4">
    <source>
        <dbReference type="ARBA" id="ARBA00019459"/>
    </source>
</evidence>
<dbReference type="EMBL" id="LSZW01000054">
    <property type="protein sequence ID" value="KXK65962.1"/>
    <property type="molecule type" value="Genomic_DNA"/>
</dbReference>
<evidence type="ECO:0000313" key="11">
    <source>
        <dbReference type="EMBL" id="KXK65962.1"/>
    </source>
</evidence>
<dbReference type="Pfam" id="PF00005">
    <property type="entry name" value="ABC_tran"/>
    <property type="match status" value="2"/>
</dbReference>
<feature type="domain" description="ABC transporter" evidence="10">
    <location>
        <begin position="35"/>
        <end position="271"/>
    </location>
</feature>
<dbReference type="InterPro" id="IPR003439">
    <property type="entry name" value="ABC_transporter-like_ATP-bd"/>
</dbReference>
<proteinExistence type="inferred from homology"/>
<accession>A0A136Q5P3</accession>
<dbReference type="PROSITE" id="PS50893">
    <property type="entry name" value="ABC_TRANSPORTER_2"/>
    <property type="match status" value="2"/>
</dbReference>
<evidence type="ECO:0000313" key="12">
    <source>
        <dbReference type="Proteomes" id="UP000070366"/>
    </source>
</evidence>
<comment type="similarity">
    <text evidence="2">Belongs to the ABC transporter superfamily. AI-2 autoinducer porter (TC 3.A.1.2.8) family.</text>
</comment>
<evidence type="ECO:0000259" key="10">
    <source>
        <dbReference type="PROSITE" id="PS50893"/>
    </source>
</evidence>
<evidence type="ECO:0000256" key="3">
    <source>
        <dbReference type="ARBA" id="ARBA00011262"/>
    </source>
</evidence>
<comment type="function">
    <text evidence="7">Part of the ABC transporter complex LsrABCD involved in autoinducer 2 (AI-2) import. Responsible for energy coupling to the transport system.</text>
</comment>
<gene>
    <name evidence="11" type="ORF">HMPREF3293_01254</name>
</gene>
<dbReference type="EC" id="7.6.2.13" evidence="8"/>
<evidence type="ECO:0000256" key="5">
    <source>
        <dbReference type="ARBA" id="ARBA00022741"/>
    </source>
</evidence>
<evidence type="ECO:0000256" key="6">
    <source>
        <dbReference type="ARBA" id="ARBA00022840"/>
    </source>
</evidence>
<dbReference type="PANTHER" id="PTHR43790:SF2">
    <property type="entry name" value="AUTOINDUCER 2 IMPORT ATP-BINDING PROTEIN LSRA"/>
    <property type="match status" value="1"/>
</dbReference>
<dbReference type="SMART" id="SM00382">
    <property type="entry name" value="AAA"/>
    <property type="match status" value="2"/>
</dbReference>
<name>A0A136Q5P3_9FIRM</name>
<dbReference type="STRING" id="626937.HMPREF3293_01254"/>
<evidence type="ECO:0000256" key="2">
    <source>
        <dbReference type="ARBA" id="ARBA00009404"/>
    </source>
</evidence>
<comment type="subunit">
    <text evidence="3">The complex is composed of two ATP-binding proteins (LsrA), two transmembrane proteins (LsrC and LsrD) and a solute-binding protein (LsrB).</text>
</comment>
<dbReference type="InterPro" id="IPR017871">
    <property type="entry name" value="ABC_transporter-like_CS"/>
</dbReference>
<dbReference type="RefSeq" id="WP_082771075.1">
    <property type="nucleotide sequence ID" value="NZ_CABMOF010000001.1"/>
</dbReference>
<dbReference type="PANTHER" id="PTHR43790">
    <property type="entry name" value="CARBOHYDRATE TRANSPORT ATP-BINDING PROTEIN MG119-RELATED"/>
    <property type="match status" value="1"/>
</dbReference>
<comment type="subcellular location">
    <subcellularLocation>
        <location evidence="1">Cell inner membrane</location>
        <topology evidence="1">Peripheral membrane protein</topology>
    </subcellularLocation>
</comment>
<dbReference type="Gene3D" id="3.40.50.300">
    <property type="entry name" value="P-loop containing nucleotide triphosphate hydrolases"/>
    <property type="match status" value="2"/>
</dbReference>
<dbReference type="Proteomes" id="UP000070366">
    <property type="component" value="Unassembled WGS sequence"/>
</dbReference>
<keyword evidence="5" id="KW-0547">Nucleotide-binding</keyword>
<dbReference type="PROSITE" id="PS00211">
    <property type="entry name" value="ABC_TRANSPORTER_1"/>
    <property type="match status" value="1"/>
</dbReference>
<evidence type="ECO:0000256" key="7">
    <source>
        <dbReference type="ARBA" id="ARBA00023747"/>
    </source>
</evidence>
<keyword evidence="6 11" id="KW-0067">ATP-binding</keyword>
<evidence type="ECO:0000256" key="1">
    <source>
        <dbReference type="ARBA" id="ARBA00004417"/>
    </source>
</evidence>
<dbReference type="CDD" id="cd03215">
    <property type="entry name" value="ABC_Carb_Monos_II"/>
    <property type="match status" value="1"/>
</dbReference>